<accession>A0A6C0IQB9</accession>
<evidence type="ECO:0000256" key="3">
    <source>
        <dbReference type="SAM" id="Phobius"/>
    </source>
</evidence>
<sequence>MISFTKLFFIYFYNTKIILILKLCVLLLFFFSIYLVMTNIIIPNINTFDFEQLRLLPATGIQGGAYFTKFEYNNKPLYIQTCKSYTKQGLVKSGKRYYSDLMFDTTNEVIITWFEEFENKCYDLMYDKKDRWFQGCISREDIENTFTPTLRVYKSGKYYLVRANVKTNSSNELEFKIYDEEQNHLGKESFTNQSKIISILEISGIKFTQQKFQIEIVLKQCMLINDEIMFDGCLINTNNRPLVENTKERYIKEEVKNTNDSIDLVKIENNEIEENGENDEIEENGENDENGENQNDLENLNNSLVIDEENKTAQANKRVKEDKNNNISQKDSAEYEIVDDNDSLTEIDPFDDVEKLSNENDEKMPIKIKQPNEIYYEMYKNARLQAKEAKKKAQEAYLEAKQIKDLHLLYISDSDSDSDTDINELYK</sequence>
<proteinExistence type="predicted"/>
<keyword evidence="3" id="KW-0472">Membrane</keyword>
<keyword evidence="3" id="KW-1133">Transmembrane helix</keyword>
<dbReference type="AlphaFoldDB" id="A0A6C0IQB9"/>
<evidence type="ECO:0000256" key="2">
    <source>
        <dbReference type="SAM" id="MobiDB-lite"/>
    </source>
</evidence>
<name>A0A6C0IQB9_9ZZZZ</name>
<keyword evidence="1" id="KW-0175">Coiled coil</keyword>
<evidence type="ECO:0000313" key="4">
    <source>
        <dbReference type="EMBL" id="QHT94077.1"/>
    </source>
</evidence>
<protein>
    <submittedName>
        <fullName evidence="4">Uncharacterized protein</fullName>
    </submittedName>
</protein>
<feature type="region of interest" description="Disordered" evidence="2">
    <location>
        <begin position="269"/>
        <end position="297"/>
    </location>
</feature>
<feature type="compositionally biased region" description="Acidic residues" evidence="2">
    <location>
        <begin position="270"/>
        <end position="291"/>
    </location>
</feature>
<feature type="coiled-coil region" evidence="1">
    <location>
        <begin position="372"/>
        <end position="406"/>
    </location>
</feature>
<feature type="transmembrane region" description="Helical" evidence="3">
    <location>
        <begin position="20"/>
        <end position="42"/>
    </location>
</feature>
<dbReference type="EMBL" id="MN740214">
    <property type="protein sequence ID" value="QHT94077.1"/>
    <property type="molecule type" value="Genomic_DNA"/>
</dbReference>
<organism evidence="4">
    <name type="scientific">viral metagenome</name>
    <dbReference type="NCBI Taxonomy" id="1070528"/>
    <lineage>
        <taxon>unclassified sequences</taxon>
        <taxon>metagenomes</taxon>
        <taxon>organismal metagenomes</taxon>
    </lineage>
</organism>
<evidence type="ECO:0000256" key="1">
    <source>
        <dbReference type="SAM" id="Coils"/>
    </source>
</evidence>
<reference evidence="4" key="1">
    <citation type="journal article" date="2020" name="Nature">
        <title>Giant virus diversity and host interactions through global metagenomics.</title>
        <authorList>
            <person name="Schulz F."/>
            <person name="Roux S."/>
            <person name="Paez-Espino D."/>
            <person name="Jungbluth S."/>
            <person name="Walsh D.A."/>
            <person name="Denef V.J."/>
            <person name="McMahon K.D."/>
            <person name="Konstantinidis K.T."/>
            <person name="Eloe-Fadrosh E.A."/>
            <person name="Kyrpides N.C."/>
            <person name="Woyke T."/>
        </authorList>
    </citation>
    <scope>NUCLEOTIDE SEQUENCE</scope>
    <source>
        <strain evidence="4">GVMAG-M-3300024258-14</strain>
    </source>
</reference>
<keyword evidence="3" id="KW-0812">Transmembrane</keyword>